<keyword evidence="3" id="KW-1185">Reference proteome</keyword>
<proteinExistence type="predicted"/>
<evidence type="ECO:0000256" key="1">
    <source>
        <dbReference type="SAM" id="SignalP"/>
    </source>
</evidence>
<name>A0A918F9Z8_9DEIO</name>
<accession>A0A918F9Z8</accession>
<sequence length="154" mass="16077">MRIPAILLALSLAVMPLASNASASSEYPASFNLRSGMSSLLFSVDYEQAVSDNESVEIGANSFLGAIGVSAGFKHFFSPGQQGYFIHGQGAYLFNFSADNSGLGIAALSGGYRFKNTGSAQIDLELGIDVFSPSSSSLALGFLPIMGLSVGYHF</sequence>
<evidence type="ECO:0000313" key="2">
    <source>
        <dbReference type="EMBL" id="GGR14732.1"/>
    </source>
</evidence>
<reference evidence="2" key="1">
    <citation type="journal article" date="2014" name="Int. J. Syst. Evol. Microbiol.">
        <title>Complete genome sequence of Corynebacterium casei LMG S-19264T (=DSM 44701T), isolated from a smear-ripened cheese.</title>
        <authorList>
            <consortium name="US DOE Joint Genome Institute (JGI-PGF)"/>
            <person name="Walter F."/>
            <person name="Albersmeier A."/>
            <person name="Kalinowski J."/>
            <person name="Ruckert C."/>
        </authorList>
    </citation>
    <scope>NUCLEOTIDE SEQUENCE</scope>
    <source>
        <strain evidence="2">JCM 31311</strain>
    </source>
</reference>
<feature type="signal peptide" evidence="1">
    <location>
        <begin position="1"/>
        <end position="23"/>
    </location>
</feature>
<evidence type="ECO:0008006" key="4">
    <source>
        <dbReference type="Google" id="ProtNLM"/>
    </source>
</evidence>
<comment type="caution">
    <text evidence="2">The sequence shown here is derived from an EMBL/GenBank/DDBJ whole genome shotgun (WGS) entry which is preliminary data.</text>
</comment>
<keyword evidence="1" id="KW-0732">Signal</keyword>
<gene>
    <name evidence="2" type="ORF">GCM10008957_29450</name>
</gene>
<protein>
    <recommendedName>
        <fullName evidence="4">Outer membrane protein beta-barrel domain-containing protein</fullName>
    </recommendedName>
</protein>
<dbReference type="RefSeq" id="WP_189091279.1">
    <property type="nucleotide sequence ID" value="NZ_BMQL01000017.1"/>
</dbReference>
<dbReference type="Proteomes" id="UP000603865">
    <property type="component" value="Unassembled WGS sequence"/>
</dbReference>
<organism evidence="2 3">
    <name type="scientific">Deinococcus ruber</name>
    <dbReference type="NCBI Taxonomy" id="1848197"/>
    <lineage>
        <taxon>Bacteria</taxon>
        <taxon>Thermotogati</taxon>
        <taxon>Deinococcota</taxon>
        <taxon>Deinococci</taxon>
        <taxon>Deinococcales</taxon>
        <taxon>Deinococcaceae</taxon>
        <taxon>Deinococcus</taxon>
    </lineage>
</organism>
<reference evidence="2" key="2">
    <citation type="submission" date="2020-09" db="EMBL/GenBank/DDBJ databases">
        <authorList>
            <person name="Sun Q."/>
            <person name="Ohkuma M."/>
        </authorList>
    </citation>
    <scope>NUCLEOTIDE SEQUENCE</scope>
    <source>
        <strain evidence="2">JCM 31311</strain>
    </source>
</reference>
<evidence type="ECO:0000313" key="3">
    <source>
        <dbReference type="Proteomes" id="UP000603865"/>
    </source>
</evidence>
<feature type="chain" id="PRO_5037530329" description="Outer membrane protein beta-barrel domain-containing protein" evidence="1">
    <location>
        <begin position="24"/>
        <end position="154"/>
    </location>
</feature>
<dbReference type="AlphaFoldDB" id="A0A918F9Z8"/>
<dbReference type="EMBL" id="BMQL01000017">
    <property type="protein sequence ID" value="GGR14732.1"/>
    <property type="molecule type" value="Genomic_DNA"/>
</dbReference>